<dbReference type="EMBL" id="JXRP01000013">
    <property type="protein sequence ID" value="KIL48278.1"/>
    <property type="molecule type" value="Genomic_DNA"/>
</dbReference>
<gene>
    <name evidence="2" type="ORF">KP78_17250</name>
</gene>
<feature type="transmembrane region" description="Helical" evidence="1">
    <location>
        <begin position="7"/>
        <end position="36"/>
    </location>
</feature>
<sequence length="117" mass="12613">MKKVGLFIAAAIAVAVLLSNLGSLLGLVISLAVLYFAAKGFLKTSSAFSKVLWGVVAIVAAITAVANIPAILGLLAIYVLYVVYKKWNSTKREAVTESRDPFVHFEKQWAELSKKSN</sequence>
<accession>A0A0C2VWB6</accession>
<keyword evidence="1" id="KW-0472">Membrane</keyword>
<keyword evidence="1" id="KW-1133">Transmembrane helix</keyword>
<dbReference type="Proteomes" id="UP000031938">
    <property type="component" value="Unassembled WGS sequence"/>
</dbReference>
<comment type="caution">
    <text evidence="2">The sequence shown here is derived from an EMBL/GenBank/DDBJ whole genome shotgun (WGS) entry which is preliminary data.</text>
</comment>
<organism evidence="2 3">
    <name type="scientific">Jeotgalibacillus soli</name>
    <dbReference type="NCBI Taxonomy" id="889306"/>
    <lineage>
        <taxon>Bacteria</taxon>
        <taxon>Bacillati</taxon>
        <taxon>Bacillota</taxon>
        <taxon>Bacilli</taxon>
        <taxon>Bacillales</taxon>
        <taxon>Caryophanaceae</taxon>
        <taxon>Jeotgalibacillus</taxon>
    </lineage>
</organism>
<evidence type="ECO:0000313" key="3">
    <source>
        <dbReference type="Proteomes" id="UP000031938"/>
    </source>
</evidence>
<evidence type="ECO:0008006" key="4">
    <source>
        <dbReference type="Google" id="ProtNLM"/>
    </source>
</evidence>
<name>A0A0C2VWB6_9BACL</name>
<dbReference type="AlphaFoldDB" id="A0A0C2VWB6"/>
<keyword evidence="3" id="KW-1185">Reference proteome</keyword>
<keyword evidence="1" id="KW-0812">Transmembrane</keyword>
<reference evidence="2 3" key="1">
    <citation type="submission" date="2015-01" db="EMBL/GenBank/DDBJ databases">
        <title>Genome sequencing of Jeotgalibacillus soli.</title>
        <authorList>
            <person name="Goh K.M."/>
            <person name="Chan K.-G."/>
            <person name="Yaakop A.S."/>
            <person name="Ee R."/>
            <person name="Gan H.M."/>
            <person name="Chan C.S."/>
        </authorList>
    </citation>
    <scope>NUCLEOTIDE SEQUENCE [LARGE SCALE GENOMIC DNA]</scope>
    <source>
        <strain evidence="2 3">P9</strain>
    </source>
</reference>
<dbReference type="OrthoDB" id="2971941at2"/>
<dbReference type="STRING" id="889306.KP78_17250"/>
<proteinExistence type="predicted"/>
<dbReference type="PATRIC" id="fig|889306.3.peg.1735"/>
<dbReference type="RefSeq" id="WP_041087898.1">
    <property type="nucleotide sequence ID" value="NZ_JXRP01000013.1"/>
</dbReference>
<protein>
    <recommendedName>
        <fullName evidence="4">Flagellar basal body rod protein</fullName>
    </recommendedName>
</protein>
<evidence type="ECO:0000256" key="1">
    <source>
        <dbReference type="SAM" id="Phobius"/>
    </source>
</evidence>
<evidence type="ECO:0000313" key="2">
    <source>
        <dbReference type="EMBL" id="KIL48278.1"/>
    </source>
</evidence>
<feature type="transmembrane region" description="Helical" evidence="1">
    <location>
        <begin position="51"/>
        <end position="84"/>
    </location>
</feature>